<dbReference type="Proteomes" id="UP001290462">
    <property type="component" value="Unassembled WGS sequence"/>
</dbReference>
<name>A0AAW9K534_CARML</name>
<protein>
    <submittedName>
        <fullName evidence="1">Uncharacterized protein</fullName>
    </submittedName>
</protein>
<sequence>MSIEDYWDDVIVYSVHFTTKELNERKICKILIFPCEYTTVEIEAAVFENFNNIKEINLIVEYTEGMLLKK</sequence>
<evidence type="ECO:0000313" key="1">
    <source>
        <dbReference type="EMBL" id="MDZ5759685.1"/>
    </source>
</evidence>
<dbReference type="AlphaFoldDB" id="A0AAW9K534"/>
<evidence type="ECO:0000313" key="2">
    <source>
        <dbReference type="Proteomes" id="UP001290462"/>
    </source>
</evidence>
<gene>
    <name evidence="1" type="ORF">RAK27_13565</name>
</gene>
<organism evidence="1 2">
    <name type="scientific">Carnobacterium maltaromaticum</name>
    <name type="common">Carnobacterium piscicola</name>
    <dbReference type="NCBI Taxonomy" id="2751"/>
    <lineage>
        <taxon>Bacteria</taxon>
        <taxon>Bacillati</taxon>
        <taxon>Bacillota</taxon>
        <taxon>Bacilli</taxon>
        <taxon>Lactobacillales</taxon>
        <taxon>Carnobacteriaceae</taxon>
        <taxon>Carnobacterium</taxon>
    </lineage>
</organism>
<comment type="caution">
    <text evidence="1">The sequence shown here is derived from an EMBL/GenBank/DDBJ whole genome shotgun (WGS) entry which is preliminary data.</text>
</comment>
<dbReference type="RefSeq" id="WP_201730077.1">
    <property type="nucleotide sequence ID" value="NZ_CAJGUR010000003.1"/>
</dbReference>
<dbReference type="EMBL" id="JAVBVO010000003">
    <property type="protein sequence ID" value="MDZ5759685.1"/>
    <property type="molecule type" value="Genomic_DNA"/>
</dbReference>
<accession>A0AAW9K534</accession>
<reference evidence="1" key="1">
    <citation type="submission" date="2023-08" db="EMBL/GenBank/DDBJ databases">
        <title>Genomic characterization of piscicolin 126 produced by Carnobacterium maltaromaticum CM22 strain isolated from salmon (Salmo salar).</title>
        <authorList>
            <person name="Gonzalez-Gragera E."/>
            <person name="Garcia-Lopez J.D."/>
            <person name="Teso-Perez C."/>
            <person name="Gimenez-Hernandez I."/>
            <person name="Peralta-Sanchez J.M."/>
            <person name="Valdivia E."/>
            <person name="Montalban-Lopez M."/>
            <person name="Martin-Platero A.M."/>
            <person name="Banos A."/>
            <person name="Martinez-Bueno M."/>
        </authorList>
    </citation>
    <scope>NUCLEOTIDE SEQUENCE</scope>
    <source>
        <strain evidence="1">CM22</strain>
    </source>
</reference>
<proteinExistence type="predicted"/>